<dbReference type="PANTHER" id="PTHR34477:SF1">
    <property type="entry name" value="UPF0213 PROTEIN YHBQ"/>
    <property type="match status" value="1"/>
</dbReference>
<dbReference type="InterPro" id="IPR035901">
    <property type="entry name" value="GIY-YIG_endonuc_sf"/>
</dbReference>
<dbReference type="InterPro" id="IPR050190">
    <property type="entry name" value="UPF0213_domain"/>
</dbReference>
<reference evidence="4" key="1">
    <citation type="journal article" date="2019" name="Int. J. Syst. Evol. Microbiol.">
        <title>The Global Catalogue of Microorganisms (GCM) 10K type strain sequencing project: providing services to taxonomists for standard genome sequencing and annotation.</title>
        <authorList>
            <consortium name="The Broad Institute Genomics Platform"/>
            <consortium name="The Broad Institute Genome Sequencing Center for Infectious Disease"/>
            <person name="Wu L."/>
            <person name="Ma J."/>
        </authorList>
    </citation>
    <scope>NUCLEOTIDE SEQUENCE [LARGE SCALE GENOMIC DNA]</scope>
    <source>
        <strain evidence="4">JCM 3389</strain>
    </source>
</reference>
<protein>
    <submittedName>
        <fullName evidence="3">GIY-YIG nuclease family protein</fullName>
    </submittedName>
</protein>
<accession>A0ABW4XW07</accession>
<evidence type="ECO:0000313" key="3">
    <source>
        <dbReference type="EMBL" id="MFD2099429.1"/>
    </source>
</evidence>
<dbReference type="InterPro" id="IPR000305">
    <property type="entry name" value="GIY-YIG_endonuc"/>
</dbReference>
<gene>
    <name evidence="3" type="ORF">ACFSJE_06560</name>
</gene>
<dbReference type="PROSITE" id="PS50164">
    <property type="entry name" value="GIY_YIG"/>
    <property type="match status" value="1"/>
</dbReference>
<dbReference type="SUPFAM" id="SSF82771">
    <property type="entry name" value="GIY-YIG endonuclease"/>
    <property type="match status" value="1"/>
</dbReference>
<dbReference type="Proteomes" id="UP001597342">
    <property type="component" value="Unassembled WGS sequence"/>
</dbReference>
<evidence type="ECO:0000313" key="4">
    <source>
        <dbReference type="Proteomes" id="UP001597342"/>
    </source>
</evidence>
<dbReference type="RefSeq" id="WP_379830188.1">
    <property type="nucleotide sequence ID" value="NZ_JBHUHU010000002.1"/>
</dbReference>
<feature type="domain" description="GIY-YIG" evidence="2">
    <location>
        <begin position="1"/>
        <end position="76"/>
    </location>
</feature>
<keyword evidence="4" id="KW-1185">Reference proteome</keyword>
<sequence length="80" mass="9515">MAYYAYIIKSLVDGRLYKGHTKDIEKRLGEHNSGKTKSTKGYLPWELVYFEKFETKEEAIEREKYFKTGIGREFLKSKLQ</sequence>
<evidence type="ECO:0000256" key="1">
    <source>
        <dbReference type="ARBA" id="ARBA00007435"/>
    </source>
</evidence>
<comment type="caution">
    <text evidence="3">The sequence shown here is derived from an EMBL/GenBank/DDBJ whole genome shotgun (WGS) entry which is preliminary data.</text>
</comment>
<evidence type="ECO:0000259" key="2">
    <source>
        <dbReference type="PROSITE" id="PS50164"/>
    </source>
</evidence>
<dbReference type="EMBL" id="JBHUHU010000002">
    <property type="protein sequence ID" value="MFD2099429.1"/>
    <property type="molecule type" value="Genomic_DNA"/>
</dbReference>
<dbReference type="Gene3D" id="3.40.1440.10">
    <property type="entry name" value="GIY-YIG endonuclease"/>
    <property type="match status" value="1"/>
</dbReference>
<dbReference type="PANTHER" id="PTHR34477">
    <property type="entry name" value="UPF0213 PROTEIN YHBQ"/>
    <property type="match status" value="1"/>
</dbReference>
<organism evidence="3 4">
    <name type="scientific">Flagellimonas iocasae</name>
    <dbReference type="NCBI Taxonomy" id="2055905"/>
    <lineage>
        <taxon>Bacteria</taxon>
        <taxon>Pseudomonadati</taxon>
        <taxon>Bacteroidota</taxon>
        <taxon>Flavobacteriia</taxon>
        <taxon>Flavobacteriales</taxon>
        <taxon>Flavobacteriaceae</taxon>
        <taxon>Flagellimonas</taxon>
    </lineage>
</organism>
<name>A0ABW4XW07_9FLAO</name>
<proteinExistence type="inferred from homology"/>
<comment type="similarity">
    <text evidence="1">Belongs to the UPF0213 family.</text>
</comment>
<dbReference type="CDD" id="cd10449">
    <property type="entry name" value="GIY-YIG_SLX1_like"/>
    <property type="match status" value="1"/>
</dbReference>
<dbReference type="Pfam" id="PF01541">
    <property type="entry name" value="GIY-YIG"/>
    <property type="match status" value="1"/>
</dbReference>